<dbReference type="PROSITE" id="PS51687">
    <property type="entry name" value="SAM_MT_RNA_M5U"/>
    <property type="match status" value="1"/>
</dbReference>
<keyword evidence="4 6" id="KW-0949">S-adenosyl-L-methionine</keyword>
<protein>
    <submittedName>
        <fullName evidence="8">23S rRNA m(5)U-1939 methyltransferase</fullName>
    </submittedName>
</protein>
<keyword evidence="1" id="KW-0479">Metal-binding</keyword>
<dbReference type="PANTHER" id="PTHR11061">
    <property type="entry name" value="RNA M5U METHYLTRANSFERASE"/>
    <property type="match status" value="1"/>
</dbReference>
<gene>
    <name evidence="8" type="ORF">SAMN04488515_3008</name>
</gene>
<dbReference type="EMBL" id="FOIZ01000002">
    <property type="protein sequence ID" value="SEW42854.1"/>
    <property type="molecule type" value="Genomic_DNA"/>
</dbReference>
<sequence>MGVIEGLTHLGLGKLDDGRSLVPRVLPGEVVEVTQEGTLRIITPSGDRVAAPCRHFKSCGGCAMQHASDPFVAEWKTGIVRKALQAHGLEPNFRTTHTSPAKSRRRSKLSARRTKKGATVGFHARASNLLIPVPDCQLLTPRLGDAIPALEILTTLVASRKEEIALTVTDTTVGTDIHIQTEQKLTSEMRMNLAEFSREYGVSRLTWLDEPVVEMAPPFQQFGKARVVPPPAAFLQATLEGENALVTDVLEISERAKTVVDLFAGCGTFTLPLAETAEVHAIEGEEPMLAALDKGWRLAHGLKRVTTETRDLFRRPLEPDELARFDAAVIDPPRAGAEAQIATLAQSSVRTIAMVSCNPVTFARDAAQLVGAGYDLKWVRVVDQFRWSSHVEMVASFTRL</sequence>
<accession>A0A1I0RNM7</accession>
<dbReference type="SUPFAM" id="SSF53335">
    <property type="entry name" value="S-adenosyl-L-methionine-dependent methyltransferases"/>
    <property type="match status" value="1"/>
</dbReference>
<keyword evidence="1" id="KW-0004">4Fe-4S</keyword>
<feature type="binding site" evidence="6">
    <location>
        <position position="283"/>
    </location>
    <ligand>
        <name>S-adenosyl-L-methionine</name>
        <dbReference type="ChEBI" id="CHEBI:59789"/>
    </ligand>
</feature>
<evidence type="ECO:0000256" key="5">
    <source>
        <dbReference type="ARBA" id="ARBA00023014"/>
    </source>
</evidence>
<name>A0A1I0RNM7_9RHOB</name>
<dbReference type="GO" id="GO:0051539">
    <property type="term" value="F:4 iron, 4 sulfur cluster binding"/>
    <property type="evidence" value="ECO:0007669"/>
    <property type="project" value="UniProtKB-KW"/>
</dbReference>
<organism evidence="8 9">
    <name type="scientific">Cognatiyoonia koreensis</name>
    <dbReference type="NCBI Taxonomy" id="364200"/>
    <lineage>
        <taxon>Bacteria</taxon>
        <taxon>Pseudomonadati</taxon>
        <taxon>Pseudomonadota</taxon>
        <taxon>Alphaproteobacteria</taxon>
        <taxon>Rhodobacterales</taxon>
        <taxon>Paracoccaceae</taxon>
        <taxon>Cognatiyoonia</taxon>
    </lineage>
</organism>
<evidence type="ECO:0000256" key="6">
    <source>
        <dbReference type="PROSITE-ProRule" id="PRU01024"/>
    </source>
</evidence>
<keyword evidence="3 6" id="KW-0808">Transferase</keyword>
<evidence type="ECO:0000256" key="3">
    <source>
        <dbReference type="ARBA" id="ARBA00022679"/>
    </source>
</evidence>
<reference evidence="8 9" key="1">
    <citation type="submission" date="2016-10" db="EMBL/GenBank/DDBJ databases">
        <authorList>
            <person name="de Groot N.N."/>
        </authorList>
    </citation>
    <scope>NUCLEOTIDE SEQUENCE [LARGE SCALE GENOMIC DNA]</scope>
    <source>
        <strain evidence="8 9">DSM 17925</strain>
    </source>
</reference>
<dbReference type="CDD" id="cd02440">
    <property type="entry name" value="AdoMet_MTases"/>
    <property type="match status" value="1"/>
</dbReference>
<keyword evidence="2 6" id="KW-0489">Methyltransferase</keyword>
<dbReference type="Gene3D" id="3.40.50.150">
    <property type="entry name" value="Vaccinia Virus protein VP39"/>
    <property type="match status" value="1"/>
</dbReference>
<dbReference type="GO" id="GO:0070041">
    <property type="term" value="F:rRNA (uridine-C5-)-methyltransferase activity"/>
    <property type="evidence" value="ECO:0007669"/>
    <property type="project" value="TreeGrafter"/>
</dbReference>
<feature type="active site" description="Nucleophile" evidence="6">
    <location>
        <position position="357"/>
    </location>
</feature>
<feature type="region of interest" description="Disordered" evidence="7">
    <location>
        <begin position="89"/>
        <end position="114"/>
    </location>
</feature>
<dbReference type="GO" id="GO:0070475">
    <property type="term" value="P:rRNA base methylation"/>
    <property type="evidence" value="ECO:0007669"/>
    <property type="project" value="TreeGrafter"/>
</dbReference>
<keyword evidence="1" id="KW-0408">Iron</keyword>
<evidence type="ECO:0000313" key="9">
    <source>
        <dbReference type="Proteomes" id="UP000199167"/>
    </source>
</evidence>
<proteinExistence type="inferred from homology"/>
<feature type="binding site" evidence="6">
    <location>
        <position position="236"/>
    </location>
    <ligand>
        <name>S-adenosyl-L-methionine</name>
        <dbReference type="ChEBI" id="CHEBI:59789"/>
    </ligand>
</feature>
<feature type="binding site" evidence="6">
    <location>
        <position position="331"/>
    </location>
    <ligand>
        <name>S-adenosyl-L-methionine</name>
        <dbReference type="ChEBI" id="CHEBI:59789"/>
    </ligand>
</feature>
<dbReference type="Proteomes" id="UP000199167">
    <property type="component" value="Unassembled WGS sequence"/>
</dbReference>
<dbReference type="OrthoDB" id="9804590at2"/>
<dbReference type="AlphaFoldDB" id="A0A1I0RNM7"/>
<dbReference type="Gene3D" id="2.40.50.1070">
    <property type="match status" value="1"/>
</dbReference>
<keyword evidence="9" id="KW-1185">Reference proteome</keyword>
<evidence type="ECO:0000256" key="4">
    <source>
        <dbReference type="ARBA" id="ARBA00022691"/>
    </source>
</evidence>
<comment type="similarity">
    <text evidence="6">Belongs to the class I-like SAM-binding methyltransferase superfamily. RNA M5U methyltransferase family.</text>
</comment>
<dbReference type="RefSeq" id="WP_089996477.1">
    <property type="nucleotide sequence ID" value="NZ_FOIZ01000002.1"/>
</dbReference>
<dbReference type="InterPro" id="IPR029063">
    <property type="entry name" value="SAM-dependent_MTases_sf"/>
</dbReference>
<dbReference type="STRING" id="364200.SAMN04488515_3008"/>
<dbReference type="PANTHER" id="PTHR11061:SF49">
    <property type="entry name" value="23S RRNA (URACIL(1939)-C(5))-METHYLTRANSFERASE RLMD"/>
    <property type="match status" value="1"/>
</dbReference>
<evidence type="ECO:0000256" key="1">
    <source>
        <dbReference type="ARBA" id="ARBA00022485"/>
    </source>
</evidence>
<evidence type="ECO:0000313" key="8">
    <source>
        <dbReference type="EMBL" id="SEW42854.1"/>
    </source>
</evidence>
<dbReference type="InterPro" id="IPR012340">
    <property type="entry name" value="NA-bd_OB-fold"/>
</dbReference>
<feature type="binding site" evidence="6">
    <location>
        <position position="263"/>
    </location>
    <ligand>
        <name>S-adenosyl-L-methionine</name>
        <dbReference type="ChEBI" id="CHEBI:59789"/>
    </ligand>
</feature>
<evidence type="ECO:0000256" key="7">
    <source>
        <dbReference type="SAM" id="MobiDB-lite"/>
    </source>
</evidence>
<keyword evidence="5" id="KW-0411">Iron-sulfur</keyword>
<evidence type="ECO:0000256" key="2">
    <source>
        <dbReference type="ARBA" id="ARBA00022603"/>
    </source>
</evidence>
<feature type="compositionally biased region" description="Basic residues" evidence="7">
    <location>
        <begin position="102"/>
        <end position="114"/>
    </location>
</feature>
<dbReference type="Pfam" id="PF05958">
    <property type="entry name" value="tRNA_U5-meth_tr"/>
    <property type="match status" value="1"/>
</dbReference>
<dbReference type="Gene3D" id="2.40.50.140">
    <property type="entry name" value="Nucleic acid-binding proteins"/>
    <property type="match status" value="1"/>
</dbReference>
<dbReference type="InterPro" id="IPR010280">
    <property type="entry name" value="U5_MeTrfase_fam"/>
</dbReference>